<gene>
    <name evidence="1" type="ORF">TNIN_369101</name>
</gene>
<dbReference type="EMBL" id="BMAV01013328">
    <property type="protein sequence ID" value="GFY60882.1"/>
    <property type="molecule type" value="Genomic_DNA"/>
</dbReference>
<evidence type="ECO:0000313" key="1">
    <source>
        <dbReference type="EMBL" id="GFY60882.1"/>
    </source>
</evidence>
<dbReference type="Proteomes" id="UP000886998">
    <property type="component" value="Unassembled WGS sequence"/>
</dbReference>
<name>A0A8X6XY50_9ARAC</name>
<keyword evidence="2" id="KW-1185">Reference proteome</keyword>
<evidence type="ECO:0000313" key="2">
    <source>
        <dbReference type="Proteomes" id="UP000886998"/>
    </source>
</evidence>
<organism evidence="1 2">
    <name type="scientific">Trichonephila inaurata madagascariensis</name>
    <dbReference type="NCBI Taxonomy" id="2747483"/>
    <lineage>
        <taxon>Eukaryota</taxon>
        <taxon>Metazoa</taxon>
        <taxon>Ecdysozoa</taxon>
        <taxon>Arthropoda</taxon>
        <taxon>Chelicerata</taxon>
        <taxon>Arachnida</taxon>
        <taxon>Araneae</taxon>
        <taxon>Araneomorphae</taxon>
        <taxon>Entelegynae</taxon>
        <taxon>Araneoidea</taxon>
        <taxon>Nephilidae</taxon>
        <taxon>Trichonephila</taxon>
        <taxon>Trichonephila inaurata</taxon>
    </lineage>
</organism>
<dbReference type="OrthoDB" id="7471102at2759"/>
<sequence length="225" mass="24599">MRSPELAPYSLNSNKIPRALKDLICIHLSTCQASSSQTALASFSILSISLDKRPLSFVMVDTLGFARTFSRAETLRIPLASMSKVTPNLGFQSGTEIYPHTFKLPCNLGIEVDAFLISAIISTSVSSCWRVCAALLSQAVLSLRRDLVLDLRSLRCLRLNSSRKSVSPSLLSKSSSQMSVPAVDLTSQKGSFINNSQDRNIKSSTTQIKDENILFSPIEILVKSI</sequence>
<proteinExistence type="predicted"/>
<reference evidence="1" key="1">
    <citation type="submission" date="2020-08" db="EMBL/GenBank/DDBJ databases">
        <title>Multicomponent nature underlies the extraordinary mechanical properties of spider dragline silk.</title>
        <authorList>
            <person name="Kono N."/>
            <person name="Nakamura H."/>
            <person name="Mori M."/>
            <person name="Yoshida Y."/>
            <person name="Ohtoshi R."/>
            <person name="Malay A.D."/>
            <person name="Moran D.A.P."/>
            <person name="Tomita M."/>
            <person name="Numata K."/>
            <person name="Arakawa K."/>
        </authorList>
    </citation>
    <scope>NUCLEOTIDE SEQUENCE</scope>
</reference>
<comment type="caution">
    <text evidence="1">The sequence shown here is derived from an EMBL/GenBank/DDBJ whole genome shotgun (WGS) entry which is preliminary data.</text>
</comment>
<protein>
    <submittedName>
        <fullName evidence="1">Uncharacterized protein</fullName>
    </submittedName>
</protein>
<dbReference type="AlphaFoldDB" id="A0A8X6XY50"/>
<accession>A0A8X6XY50</accession>